<reference evidence="2 3" key="1">
    <citation type="submission" date="2018-08" db="EMBL/GenBank/DDBJ databases">
        <title>Genomic Encyclopedia of Type Strains, Phase IV (KMG-IV): sequencing the most valuable type-strain genomes for metagenomic binning, comparative biology and taxonomic classification.</title>
        <authorList>
            <person name="Goeker M."/>
        </authorList>
    </citation>
    <scope>NUCLEOTIDE SEQUENCE [LARGE SCALE GENOMIC DNA]</scope>
    <source>
        <strain evidence="2 3">BW863</strain>
    </source>
</reference>
<dbReference type="Gene3D" id="2.60.40.1890">
    <property type="entry name" value="PCu(A)C copper chaperone"/>
    <property type="match status" value="1"/>
</dbReference>
<dbReference type="PANTHER" id="PTHR36302:SF1">
    <property type="entry name" value="COPPER CHAPERONE PCU(A)C"/>
    <property type="match status" value="1"/>
</dbReference>
<feature type="signal peptide" evidence="1">
    <location>
        <begin position="1"/>
        <end position="20"/>
    </location>
</feature>
<evidence type="ECO:0000256" key="1">
    <source>
        <dbReference type="SAM" id="SignalP"/>
    </source>
</evidence>
<name>A0A3D9Z5K0_9HYPH</name>
<dbReference type="InterPro" id="IPR007410">
    <property type="entry name" value="LpqE-like"/>
</dbReference>
<sequence length="184" mass="18835">MKSHLFGCAFAALCAVPAFANPVLEMPSAMPIVLAAEQSTAAGTLTIEGAFTRPTPGGATVAVGYVTIVNTGKTDDRLVAVTSDLSAGAQIHETKMENGIMEMTELPDGLVIPAGATVAIKPGGYHIMFTDLKRAVKPGDAIHAVLEFAKAGKIAVTFVAASSMGATAPDAMKMDGGMNGMKMH</sequence>
<dbReference type="OrthoDB" id="9796962at2"/>
<dbReference type="Proteomes" id="UP000256900">
    <property type="component" value="Unassembled WGS sequence"/>
</dbReference>
<dbReference type="SUPFAM" id="SSF110087">
    <property type="entry name" value="DR1885-like metal-binding protein"/>
    <property type="match status" value="1"/>
</dbReference>
<gene>
    <name evidence="2" type="ORF">DES32_0017</name>
</gene>
<dbReference type="AlphaFoldDB" id="A0A3D9Z5K0"/>
<accession>A0A3D9Z5K0</accession>
<dbReference type="EMBL" id="QUMO01000001">
    <property type="protein sequence ID" value="REF88809.1"/>
    <property type="molecule type" value="Genomic_DNA"/>
</dbReference>
<protein>
    <submittedName>
        <fullName evidence="2">Copper(I)-binding protein</fullName>
    </submittedName>
</protein>
<dbReference type="InterPro" id="IPR036182">
    <property type="entry name" value="PCuAC_sf"/>
</dbReference>
<proteinExistence type="predicted"/>
<dbReference type="Pfam" id="PF04314">
    <property type="entry name" value="PCuAC"/>
    <property type="match status" value="1"/>
</dbReference>
<keyword evidence="3" id="KW-1185">Reference proteome</keyword>
<organism evidence="2 3">
    <name type="scientific">Methylovirgula ligni</name>
    <dbReference type="NCBI Taxonomy" id="569860"/>
    <lineage>
        <taxon>Bacteria</taxon>
        <taxon>Pseudomonadati</taxon>
        <taxon>Pseudomonadota</taxon>
        <taxon>Alphaproteobacteria</taxon>
        <taxon>Hyphomicrobiales</taxon>
        <taxon>Beijerinckiaceae</taxon>
        <taxon>Methylovirgula</taxon>
    </lineage>
</organism>
<keyword evidence="1" id="KW-0732">Signal</keyword>
<comment type="caution">
    <text evidence="2">The sequence shown here is derived from an EMBL/GenBank/DDBJ whole genome shotgun (WGS) entry which is preliminary data.</text>
</comment>
<dbReference type="PANTHER" id="PTHR36302">
    <property type="entry name" value="BLR7088 PROTEIN"/>
    <property type="match status" value="1"/>
</dbReference>
<feature type="chain" id="PRO_5017795299" evidence="1">
    <location>
        <begin position="21"/>
        <end position="184"/>
    </location>
</feature>
<evidence type="ECO:0000313" key="3">
    <source>
        <dbReference type="Proteomes" id="UP000256900"/>
    </source>
</evidence>
<evidence type="ECO:0000313" key="2">
    <source>
        <dbReference type="EMBL" id="REF88809.1"/>
    </source>
</evidence>
<dbReference type="InterPro" id="IPR058248">
    <property type="entry name" value="Lxx211020-like"/>
</dbReference>
<dbReference type="RefSeq" id="WP_115834669.1">
    <property type="nucleotide sequence ID" value="NZ_CP025086.1"/>
</dbReference>